<sequence length="716" mass="79180">MTHHINDTPPTFDWATLADGDYWDRTYQGASTSFPTSREAAAQLYTAINSTGFYQHMGYVIDLAASPVFTRDADWCVATFSLVYPLLAPGDFTDKQASFTTDLDLELWNCGRFKGFGEIRFSADTSDSTALACNPKAFYQRASHRYPSDFAKTLSTAEVEQLPYRTVNTTNSTAHTSPQSPATGSSTSSSSSNTNDNCRAYHLLVRDEAGITAFDLAEDPAIGSSDPHTPAGRLRLIAVELVEHAKAIKASETTAHIDRFLTMHFVLEGPSNTILERTSEALHRPRNELRLTPSAARAHSRFTDQVPALKQHTNKYDHTTVSVLPYFVELTRELLNLRDGCPTPHQHNTTANTHATRSAPASGDVTQRTTATGSLSTARELFQFQLSRGNNLEYSQIIDGSPQSLDPPHRQPIAYRMVCAVPNCLNLGLPQLLASTDGSTPVESCAPEIALGAWGWKLATGADQYFENIPDITDETGFGQVDTRSRFWSVYSDQAGIAFVRKPLRPATLQSGECAPRCNVTSDPKNYMLVATVFLDLALLAIRSEMAIAVMQQQLDCDMLTSHTLTKTVDSHDVNKLAVVLDNLQLIHQNHLAFRRDLWFESIPGHRFDFLVMQAMIRSRGVKAAYEDFQNELTLHKEILETAFQRQSDLQHAEEQHTREKQNQILGVVATVLAVPAWIELSGANFSVPTLVIGALIAALLAMITWKGLNFLARNK</sequence>
<accession>A0A3G6JA55</accession>
<evidence type="ECO:0000256" key="1">
    <source>
        <dbReference type="SAM" id="MobiDB-lite"/>
    </source>
</evidence>
<proteinExistence type="predicted"/>
<feature type="transmembrane region" description="Helical" evidence="2">
    <location>
        <begin position="687"/>
        <end position="706"/>
    </location>
</feature>
<organism evidence="3 4">
    <name type="scientific">Corynebacterium choanae</name>
    <dbReference type="NCBI Taxonomy" id="1862358"/>
    <lineage>
        <taxon>Bacteria</taxon>
        <taxon>Bacillati</taxon>
        <taxon>Actinomycetota</taxon>
        <taxon>Actinomycetes</taxon>
        <taxon>Mycobacteriales</taxon>
        <taxon>Corynebacteriaceae</taxon>
        <taxon>Corynebacterium</taxon>
    </lineage>
</organism>
<feature type="compositionally biased region" description="Low complexity" evidence="1">
    <location>
        <begin position="176"/>
        <end position="194"/>
    </location>
</feature>
<keyword evidence="2" id="KW-0812">Transmembrane</keyword>
<dbReference type="AlphaFoldDB" id="A0A3G6JA55"/>
<dbReference type="KEGG" id="ccho:CCHOA_11605"/>
<evidence type="ECO:0000313" key="4">
    <source>
        <dbReference type="Proteomes" id="UP000269019"/>
    </source>
</evidence>
<dbReference type="EMBL" id="CP033896">
    <property type="protein sequence ID" value="AZA14692.1"/>
    <property type="molecule type" value="Genomic_DNA"/>
</dbReference>
<protein>
    <submittedName>
        <fullName evidence="3">Uncharacterized protein</fullName>
    </submittedName>
</protein>
<feature type="region of interest" description="Disordered" evidence="1">
    <location>
        <begin position="345"/>
        <end position="367"/>
    </location>
</feature>
<dbReference type="RefSeq" id="WP_123930378.1">
    <property type="nucleotide sequence ID" value="NZ_CP033896.1"/>
</dbReference>
<evidence type="ECO:0000256" key="2">
    <source>
        <dbReference type="SAM" id="Phobius"/>
    </source>
</evidence>
<evidence type="ECO:0000313" key="3">
    <source>
        <dbReference type="EMBL" id="AZA14692.1"/>
    </source>
</evidence>
<keyword evidence="4" id="KW-1185">Reference proteome</keyword>
<feature type="compositionally biased region" description="Low complexity" evidence="1">
    <location>
        <begin position="345"/>
        <end position="356"/>
    </location>
</feature>
<feature type="region of interest" description="Disordered" evidence="1">
    <location>
        <begin position="162"/>
        <end position="195"/>
    </location>
</feature>
<keyword evidence="2" id="KW-1133">Transmembrane helix</keyword>
<reference evidence="3 4" key="1">
    <citation type="submission" date="2018-11" db="EMBL/GenBank/DDBJ databases">
        <authorList>
            <person name="Kleinhagauer T."/>
            <person name="Glaeser S.P."/>
            <person name="Spergser J."/>
            <person name="Ruckert C."/>
            <person name="Kaempfer P."/>
            <person name="Busse H.-J."/>
        </authorList>
    </citation>
    <scope>NUCLEOTIDE SEQUENCE [LARGE SCALE GENOMIC DNA]</scope>
    <source>
        <strain evidence="3 4">200CH</strain>
    </source>
</reference>
<keyword evidence="2" id="KW-0472">Membrane</keyword>
<gene>
    <name evidence="3" type="ORF">CCHOA_11605</name>
</gene>
<dbReference type="Proteomes" id="UP000269019">
    <property type="component" value="Chromosome"/>
</dbReference>
<name>A0A3G6JA55_9CORY</name>
<dbReference type="OrthoDB" id="4411173at2"/>
<feature type="compositionally biased region" description="Polar residues" evidence="1">
    <location>
        <begin position="166"/>
        <end position="175"/>
    </location>
</feature>